<dbReference type="Pfam" id="PF00466">
    <property type="entry name" value="Ribosomal_L10"/>
    <property type="match status" value="1"/>
</dbReference>
<protein>
    <recommendedName>
        <fullName evidence="3">Ribosomal protein L10</fullName>
    </recommendedName>
</protein>
<dbReference type="InterPro" id="IPR001790">
    <property type="entry name" value="Ribosomal_uL10"/>
</dbReference>
<keyword evidence="2" id="KW-0496">Mitochondrion</keyword>
<dbReference type="SUPFAM" id="SSF160369">
    <property type="entry name" value="Ribosomal protein L10-like"/>
    <property type="match status" value="1"/>
</dbReference>
<sequence>MFKQKIKFFKKYKLNQLKNIKQNYKYIYIFRYTDLNINEMILLKKNIKKLNYKSLILNQNLTSTVFNQLKGQGPILLIYGDDNFNLIKELSYFKKLNLVCLNIENNIYSNLKIKNIISNKNYPPLNNLVVQPFLNFIYYLRKI</sequence>
<dbReference type="Gene3D" id="3.30.70.1730">
    <property type="match status" value="1"/>
</dbReference>
<evidence type="ECO:0000313" key="2">
    <source>
        <dbReference type="EMBL" id="AZL92941.1"/>
    </source>
</evidence>
<evidence type="ECO:0008006" key="3">
    <source>
        <dbReference type="Google" id="ProtNLM"/>
    </source>
</evidence>
<gene>
    <name evidence="2" type="primary">ymf98</name>
</gene>
<dbReference type="RefSeq" id="YP_009547889.1">
    <property type="nucleotide sequence ID" value="NC_040179.1"/>
</dbReference>
<name>A0A3S8UZV3_BRELC</name>
<dbReference type="AlphaFoldDB" id="A0A3S8UZV3"/>
<dbReference type="KEGG" id="blac:38665163"/>
<geneLocation type="mitochondrion" evidence="2"/>
<proteinExistence type="inferred from homology"/>
<dbReference type="EMBL" id="MH271689">
    <property type="protein sequence ID" value="AZL92941.1"/>
    <property type="molecule type" value="Genomic_DNA"/>
</dbReference>
<evidence type="ECO:0000256" key="1">
    <source>
        <dbReference type="ARBA" id="ARBA00008889"/>
    </source>
</evidence>
<reference evidence="2" key="1">
    <citation type="submission" date="2018-04" db="EMBL/GenBank/DDBJ databases">
        <authorList>
            <person name="Martin F.N."/>
            <person name="Ancheita A."/>
            <person name="Gil J."/>
            <person name="Cavanaugh K.A."/>
            <person name="Tsuchida C."/>
            <person name="Michelmore R.W."/>
        </authorList>
    </citation>
    <scope>NUCLEOTIDE SEQUENCE</scope>
</reference>
<comment type="similarity">
    <text evidence="1">Belongs to the universal ribosomal protein uL10 family.</text>
</comment>
<dbReference type="InterPro" id="IPR043141">
    <property type="entry name" value="Ribosomal_uL10-like_sf"/>
</dbReference>
<dbReference type="GeneID" id="38665163"/>
<accession>A0A3S8UZV3</accession>
<organism evidence="2">
    <name type="scientific">Bremia lactucae</name>
    <name type="common">Lettuce downy mildew</name>
    <dbReference type="NCBI Taxonomy" id="4779"/>
    <lineage>
        <taxon>Eukaryota</taxon>
        <taxon>Sar</taxon>
        <taxon>Stramenopiles</taxon>
        <taxon>Oomycota</taxon>
        <taxon>Peronosporomycetes</taxon>
        <taxon>Peronosporales</taxon>
        <taxon>Peronosporaceae</taxon>
        <taxon>Bremia</taxon>
    </lineage>
</organism>